<evidence type="ECO:0000313" key="2">
    <source>
        <dbReference type="EMBL" id="GAP90112.2"/>
    </source>
</evidence>
<dbReference type="EMBL" id="DF977447">
    <property type="protein sequence ID" value="GAP90112.2"/>
    <property type="molecule type" value="Genomic_DNA"/>
</dbReference>
<feature type="compositionally biased region" description="Basic and acidic residues" evidence="1">
    <location>
        <begin position="229"/>
        <end position="240"/>
    </location>
</feature>
<organism evidence="2">
    <name type="scientific">Rosellinia necatrix</name>
    <name type="common">White root-rot fungus</name>
    <dbReference type="NCBI Taxonomy" id="77044"/>
    <lineage>
        <taxon>Eukaryota</taxon>
        <taxon>Fungi</taxon>
        <taxon>Dikarya</taxon>
        <taxon>Ascomycota</taxon>
        <taxon>Pezizomycotina</taxon>
        <taxon>Sordariomycetes</taxon>
        <taxon>Xylariomycetidae</taxon>
        <taxon>Xylariales</taxon>
        <taxon>Xylariaceae</taxon>
        <taxon>Rosellinia</taxon>
    </lineage>
</organism>
<evidence type="ECO:0000313" key="3">
    <source>
        <dbReference type="Proteomes" id="UP000054516"/>
    </source>
</evidence>
<name>A0A1W2TP05_ROSNE</name>
<dbReference type="Proteomes" id="UP000054516">
    <property type="component" value="Unassembled WGS sequence"/>
</dbReference>
<reference evidence="2" key="1">
    <citation type="submission" date="2016-03" db="EMBL/GenBank/DDBJ databases">
        <title>Draft genome sequence of Rosellinia necatrix.</title>
        <authorList>
            <person name="Kanematsu S."/>
        </authorList>
    </citation>
    <scope>NUCLEOTIDE SEQUENCE [LARGE SCALE GENOMIC DNA]</scope>
    <source>
        <strain evidence="2">W97</strain>
    </source>
</reference>
<accession>A0A1W2TP05</accession>
<proteinExistence type="predicted"/>
<sequence length="328" mass="35875">MLRLPPTTISLTMTEVKEFERRRRFKNYLAKEDASAQLPIQLKAQYPVHNSQDLEHHGHEQIQRTITPKPFKVTGPGDESKPLPGSPHWPPRTREYVGSVNPNESSSSQSQASTSPVGLHLTADVGLRITLPPPFSLERRVVSDGHAGIQTEASRETITQELLVTPTRGPPSGGSAESTPDEPSRSGSAGARILGSAARFVGSIVRFPRHGSPTPSPRRTGAAFTPRRRRDESGGAINRHEFRVYDDSLPTSLQPQTPLNLPEARHQSRLHGFHTVPARPLVARRPIQRFAASQSGLQDGDEPLVSTTPDLQRFHSGAENSDDAVAPE</sequence>
<keyword evidence="3" id="KW-1185">Reference proteome</keyword>
<dbReference type="OrthoDB" id="3437607at2759"/>
<feature type="region of interest" description="Disordered" evidence="1">
    <location>
        <begin position="54"/>
        <end position="117"/>
    </location>
</feature>
<gene>
    <name evidence="2" type="ORF">SAMD00023353_0203720</name>
</gene>
<dbReference type="AlphaFoldDB" id="A0A1W2TP05"/>
<dbReference type="OMA" id="SFARINC"/>
<protein>
    <submittedName>
        <fullName evidence="2">Uncharacterized protein</fullName>
    </submittedName>
</protein>
<feature type="compositionally biased region" description="Low complexity" evidence="1">
    <location>
        <begin position="105"/>
        <end position="115"/>
    </location>
</feature>
<feature type="region of interest" description="Disordered" evidence="1">
    <location>
        <begin position="206"/>
        <end position="240"/>
    </location>
</feature>
<evidence type="ECO:0000256" key="1">
    <source>
        <dbReference type="SAM" id="MobiDB-lite"/>
    </source>
</evidence>
<feature type="region of interest" description="Disordered" evidence="1">
    <location>
        <begin position="164"/>
        <end position="189"/>
    </location>
</feature>
<feature type="region of interest" description="Disordered" evidence="1">
    <location>
        <begin position="292"/>
        <end position="328"/>
    </location>
</feature>